<dbReference type="OrthoDB" id="9811841at2"/>
<keyword evidence="6 10" id="KW-0808">Transferase</keyword>
<evidence type="ECO:0000313" key="11">
    <source>
        <dbReference type="EMBL" id="SMC81945.1"/>
    </source>
</evidence>
<evidence type="ECO:0000256" key="2">
    <source>
        <dbReference type="ARBA" id="ARBA00005684"/>
    </source>
</evidence>
<dbReference type="NCBIfam" id="NF011080">
    <property type="entry name" value="PRK14508.1-3"/>
    <property type="match status" value="1"/>
</dbReference>
<evidence type="ECO:0000256" key="6">
    <source>
        <dbReference type="ARBA" id="ARBA00022679"/>
    </source>
</evidence>
<dbReference type="PANTHER" id="PTHR32438:SF5">
    <property type="entry name" value="4-ALPHA-GLUCANOTRANSFERASE DPE1, CHLOROPLASTIC_AMYLOPLASTIC"/>
    <property type="match status" value="1"/>
</dbReference>
<dbReference type="SUPFAM" id="SSF51445">
    <property type="entry name" value="(Trans)glycosidases"/>
    <property type="match status" value="1"/>
</dbReference>
<keyword evidence="12" id="KW-1185">Reference proteome</keyword>
<dbReference type="NCBIfam" id="TIGR00217">
    <property type="entry name" value="malQ"/>
    <property type="match status" value="1"/>
</dbReference>
<organism evidence="11 12">
    <name type="scientific">Papillibacter cinnamivorans DSM 12816</name>
    <dbReference type="NCBI Taxonomy" id="1122930"/>
    <lineage>
        <taxon>Bacteria</taxon>
        <taxon>Bacillati</taxon>
        <taxon>Bacillota</taxon>
        <taxon>Clostridia</taxon>
        <taxon>Eubacteriales</taxon>
        <taxon>Oscillospiraceae</taxon>
        <taxon>Papillibacter</taxon>
    </lineage>
</organism>
<dbReference type="EC" id="2.4.1.25" evidence="3 10"/>
<proteinExistence type="inferred from homology"/>
<keyword evidence="7 10" id="KW-0119">Carbohydrate metabolism</keyword>
<accession>A0A1W2C9M2</accession>
<comment type="similarity">
    <text evidence="2 10">Belongs to the disproportionating enzyme family.</text>
</comment>
<dbReference type="Proteomes" id="UP000192790">
    <property type="component" value="Unassembled WGS sequence"/>
</dbReference>
<protein>
    <recommendedName>
        <fullName evidence="4 10">4-alpha-glucanotransferase</fullName>
        <ecNumber evidence="3 10">2.4.1.25</ecNumber>
    </recommendedName>
    <alternativeName>
        <fullName evidence="8 10">Amylomaltase</fullName>
    </alternativeName>
    <alternativeName>
        <fullName evidence="9 10">Disproportionating enzyme</fullName>
    </alternativeName>
</protein>
<sequence length="503" mass="57063">MANGELSWKGRRRGAGILLHPSSLPGPFSVGTFGESAYRFVDFLRDSGQRYWQILPLNPFGTGFSPYQSPSVWAGCPLYIDPDLLVNDGLLTADECCSAQVGSPDLADYALAQERQEPLLRLAFSRGREMLSREVAIFYRENGGWLSDHALFSAAQRHFGGAALQDWPDGALLRREPGALGYWQRELAEEISFEVFLQFLFFRQWRALREYANQNGIFIIGDLPIYCSSDSVQVWSRPELFRVDEHLRPEAYSGVPADGFSPSGQFWGNPLYRWEAHEKSGFSWWRARLRHALTLCDIVRLDHFRGFHSYWEIPLEAKAASEGFWREGPGESFISLLREEAFGAGFIAEDLGDLSPEARRFTEDSGLPRMRVLTDAFGSGPDNPFLPHNCPINSIIYTSTHDSPTFLEWYREASPDARQFASRYLRLRLEEGISWGAAAGAWESSSVLSMAPMQDILGLGEDARMNRPSTVGGRNWRWRVRREAFNAEVSSRLRELTEIYGRL</sequence>
<evidence type="ECO:0000256" key="10">
    <source>
        <dbReference type="RuleBase" id="RU361207"/>
    </source>
</evidence>
<reference evidence="11 12" key="1">
    <citation type="submission" date="2017-04" db="EMBL/GenBank/DDBJ databases">
        <authorList>
            <person name="Afonso C.L."/>
            <person name="Miller P.J."/>
            <person name="Scott M.A."/>
            <person name="Spackman E."/>
            <person name="Goraichik I."/>
            <person name="Dimitrov K.M."/>
            <person name="Suarez D.L."/>
            <person name="Swayne D.E."/>
        </authorList>
    </citation>
    <scope>NUCLEOTIDE SEQUENCE [LARGE SCALE GENOMIC DNA]</scope>
    <source>
        <strain evidence="11 12">DSM 12816</strain>
    </source>
</reference>
<keyword evidence="5 10" id="KW-0328">Glycosyltransferase</keyword>
<dbReference type="STRING" id="1122930.SAMN02745168_2679"/>
<evidence type="ECO:0000256" key="1">
    <source>
        <dbReference type="ARBA" id="ARBA00000439"/>
    </source>
</evidence>
<evidence type="ECO:0000256" key="9">
    <source>
        <dbReference type="ARBA" id="ARBA00031501"/>
    </source>
</evidence>
<evidence type="ECO:0000256" key="8">
    <source>
        <dbReference type="ARBA" id="ARBA00031423"/>
    </source>
</evidence>
<evidence type="ECO:0000256" key="3">
    <source>
        <dbReference type="ARBA" id="ARBA00012560"/>
    </source>
</evidence>
<dbReference type="GO" id="GO:0005975">
    <property type="term" value="P:carbohydrate metabolic process"/>
    <property type="evidence" value="ECO:0007669"/>
    <property type="project" value="InterPro"/>
</dbReference>
<evidence type="ECO:0000256" key="5">
    <source>
        <dbReference type="ARBA" id="ARBA00022676"/>
    </source>
</evidence>
<dbReference type="Gene3D" id="3.20.20.80">
    <property type="entry name" value="Glycosidases"/>
    <property type="match status" value="1"/>
</dbReference>
<comment type="catalytic activity">
    <reaction evidence="1 10">
        <text>Transfers a segment of a (1-&gt;4)-alpha-D-glucan to a new position in an acceptor, which may be glucose or a (1-&gt;4)-alpha-D-glucan.</text>
        <dbReference type="EC" id="2.4.1.25"/>
    </reaction>
</comment>
<dbReference type="RefSeq" id="WP_084235344.1">
    <property type="nucleotide sequence ID" value="NZ_FWXW01000008.1"/>
</dbReference>
<gene>
    <name evidence="11" type="ORF">SAMN02745168_2679</name>
</gene>
<evidence type="ECO:0000256" key="7">
    <source>
        <dbReference type="ARBA" id="ARBA00023277"/>
    </source>
</evidence>
<dbReference type="InterPro" id="IPR017853">
    <property type="entry name" value="GH"/>
</dbReference>
<evidence type="ECO:0000256" key="4">
    <source>
        <dbReference type="ARBA" id="ARBA00020295"/>
    </source>
</evidence>
<dbReference type="Pfam" id="PF02446">
    <property type="entry name" value="Glyco_hydro_77"/>
    <property type="match status" value="1"/>
</dbReference>
<dbReference type="InterPro" id="IPR003385">
    <property type="entry name" value="Glyco_hydro_77"/>
</dbReference>
<dbReference type="GO" id="GO:0004134">
    <property type="term" value="F:4-alpha-glucanotransferase activity"/>
    <property type="evidence" value="ECO:0007669"/>
    <property type="project" value="UniProtKB-EC"/>
</dbReference>
<name>A0A1W2C9M2_9FIRM</name>
<evidence type="ECO:0000313" key="12">
    <source>
        <dbReference type="Proteomes" id="UP000192790"/>
    </source>
</evidence>
<dbReference type="EMBL" id="FWXW01000008">
    <property type="protein sequence ID" value="SMC81945.1"/>
    <property type="molecule type" value="Genomic_DNA"/>
</dbReference>
<dbReference type="PANTHER" id="PTHR32438">
    <property type="entry name" value="4-ALPHA-GLUCANOTRANSFERASE DPE1, CHLOROPLASTIC/AMYLOPLASTIC"/>
    <property type="match status" value="1"/>
</dbReference>
<dbReference type="AlphaFoldDB" id="A0A1W2C9M2"/>